<dbReference type="GO" id="GO:0043571">
    <property type="term" value="P:maintenance of CRISPR repeat elements"/>
    <property type="evidence" value="ECO:0007669"/>
    <property type="project" value="UniProtKB-UniRule"/>
</dbReference>
<dbReference type="Gene3D" id="3.100.10.20">
    <property type="entry name" value="CRISPR-associated endonuclease Cas1, N-terminal domain"/>
    <property type="match status" value="1"/>
</dbReference>
<evidence type="ECO:0000313" key="10">
    <source>
        <dbReference type="EMBL" id="TDX16233.1"/>
    </source>
</evidence>
<dbReference type="AlphaFoldDB" id="A0A4V3GQS7"/>
<keyword evidence="5 9" id="KW-0460">Magnesium</keyword>
<dbReference type="CDD" id="cd09722">
    <property type="entry name" value="Cas1_I-B"/>
    <property type="match status" value="1"/>
</dbReference>
<evidence type="ECO:0000256" key="7">
    <source>
        <dbReference type="ARBA" id="ARBA00023125"/>
    </source>
</evidence>
<comment type="subunit">
    <text evidence="9">Homodimer, forms a heterotetramer with a Cas2 homodimer.</text>
</comment>
<sequence length="323" mass="39041">MKRNYYIFSSGRIKRKENTILFENKQEKKSIPVQDVDSLYLFGENDLNSKFLDFASKHEIKIHIFNYYGFYSGTYYPRETNLSGHVVVKQVENYLNKEKRAYLARKFVQSAIHNMKRNLQKRTIDYDPEEYLSELSTRLEDKIEIQEIMSLEAAARKYYYSLWENITKWKFEKRTYKPPENPLNSLISFGYSLLYTTTLSEIYKTHLDPKISYLHEPFEKRFSLSLDISEIFKPIFIDRIIFRLINNKMISDNDFQMNELGVFLNEEGRKKFVKEYDTLINSTILHRNLKRKVRYSSLIRLECYKIIKRLIENQEYKPLKAWW</sequence>
<keyword evidence="1 9" id="KW-0540">Nuclease</keyword>
<evidence type="ECO:0000256" key="4">
    <source>
        <dbReference type="ARBA" id="ARBA00022801"/>
    </source>
</evidence>
<dbReference type="Gene3D" id="1.20.120.920">
    <property type="entry name" value="CRISPR-associated endonuclease Cas1, C-terminal domain"/>
    <property type="match status" value="1"/>
</dbReference>
<dbReference type="RefSeq" id="WP_103875881.1">
    <property type="nucleotide sequence ID" value="NZ_SODZ01000004.1"/>
</dbReference>
<dbReference type="Pfam" id="PF01867">
    <property type="entry name" value="Cas_Cas1"/>
    <property type="match status" value="1"/>
</dbReference>
<evidence type="ECO:0000256" key="5">
    <source>
        <dbReference type="ARBA" id="ARBA00022842"/>
    </source>
</evidence>
<evidence type="ECO:0000256" key="6">
    <source>
        <dbReference type="ARBA" id="ARBA00023118"/>
    </source>
</evidence>
<keyword evidence="4 9" id="KW-0378">Hydrolase</keyword>
<dbReference type="NCBIfam" id="TIGR03641">
    <property type="entry name" value="cas1_HMARI"/>
    <property type="match status" value="1"/>
</dbReference>
<keyword evidence="6 9" id="KW-0051">Antiviral defense</keyword>
<keyword evidence="2 9" id="KW-0479">Metal-binding</keyword>
<evidence type="ECO:0000256" key="1">
    <source>
        <dbReference type="ARBA" id="ARBA00022722"/>
    </source>
</evidence>
<evidence type="ECO:0000256" key="8">
    <source>
        <dbReference type="ARBA" id="ARBA00023211"/>
    </source>
</evidence>
<name>A0A4V3GQS7_9BACT</name>
<feature type="binding site" evidence="9">
    <location>
        <position position="215"/>
    </location>
    <ligand>
        <name>Mn(2+)</name>
        <dbReference type="ChEBI" id="CHEBI:29035"/>
    </ligand>
</feature>
<comment type="cofactor">
    <cofactor evidence="9">
        <name>Mg(2+)</name>
        <dbReference type="ChEBI" id="CHEBI:18420"/>
    </cofactor>
    <cofactor evidence="9">
        <name>Mn(2+)</name>
        <dbReference type="ChEBI" id="CHEBI:29035"/>
    </cofactor>
</comment>
<evidence type="ECO:0000256" key="2">
    <source>
        <dbReference type="ARBA" id="ARBA00022723"/>
    </source>
</evidence>
<keyword evidence="8 9" id="KW-0464">Manganese</keyword>
<dbReference type="EC" id="3.1.-.-" evidence="9"/>
<evidence type="ECO:0000313" key="11">
    <source>
        <dbReference type="Proteomes" id="UP000294817"/>
    </source>
</evidence>
<dbReference type="HAMAP" id="MF_01470">
    <property type="entry name" value="Cas1"/>
    <property type="match status" value="1"/>
</dbReference>
<accession>A0A4V3GQS7</accession>
<evidence type="ECO:0000256" key="9">
    <source>
        <dbReference type="HAMAP-Rule" id="MF_01470"/>
    </source>
</evidence>
<dbReference type="GO" id="GO:0004520">
    <property type="term" value="F:DNA endonuclease activity"/>
    <property type="evidence" value="ECO:0007669"/>
    <property type="project" value="InterPro"/>
</dbReference>
<proteinExistence type="inferred from homology"/>
<gene>
    <name evidence="9" type="primary">cas1</name>
    <name evidence="10" type="ORF">C8D74_10452</name>
</gene>
<evidence type="ECO:0000256" key="3">
    <source>
        <dbReference type="ARBA" id="ARBA00022759"/>
    </source>
</evidence>
<dbReference type="GO" id="GO:0051607">
    <property type="term" value="P:defense response to virus"/>
    <property type="evidence" value="ECO:0007669"/>
    <property type="project" value="UniProtKB-UniRule"/>
</dbReference>
<dbReference type="GO" id="GO:0016787">
    <property type="term" value="F:hydrolase activity"/>
    <property type="evidence" value="ECO:0007669"/>
    <property type="project" value="UniProtKB-KW"/>
</dbReference>
<dbReference type="InterPro" id="IPR042206">
    <property type="entry name" value="CRISPR-assoc_Cas1_C"/>
</dbReference>
<dbReference type="PANTHER" id="PTHR43219">
    <property type="entry name" value="CRISPR-ASSOCIATED ENDONUCLEASE CAS1"/>
    <property type="match status" value="1"/>
</dbReference>
<protein>
    <recommendedName>
        <fullName evidence="9">CRISPR-associated endonuclease Cas1</fullName>
        <ecNumber evidence="9">3.1.-.-</ecNumber>
    </recommendedName>
</protein>
<dbReference type="InterPro" id="IPR002729">
    <property type="entry name" value="CRISPR-assoc_Cas1"/>
</dbReference>
<dbReference type="NCBIfam" id="TIGR00287">
    <property type="entry name" value="cas1"/>
    <property type="match status" value="1"/>
</dbReference>
<dbReference type="PANTHER" id="PTHR43219:SF2">
    <property type="entry name" value="CRISPR-ASSOCIATED ENDONUCLEASE CAS1"/>
    <property type="match status" value="1"/>
</dbReference>
<comment type="function">
    <text evidence="9">CRISPR (clustered regularly interspaced short palindromic repeat), is an adaptive immune system that provides protection against mobile genetic elements (viruses, transposable elements and conjugative plasmids). CRISPR clusters contain spacers, sequences complementary to antecedent mobile elements, and target invading nucleic acids. CRISPR clusters are transcribed and processed into CRISPR RNA (crRNA). Acts as a dsDNA endonuclease. Involved in the integration of spacer DNA into the CRISPR cassette.</text>
</comment>
<comment type="similarity">
    <text evidence="9">Belongs to the CRISPR-associated endonuclease Cas1 family.</text>
</comment>
<feature type="binding site" evidence="9">
    <location>
        <position position="152"/>
    </location>
    <ligand>
        <name>Mn(2+)</name>
        <dbReference type="ChEBI" id="CHEBI:29035"/>
    </ligand>
</feature>
<dbReference type="InterPro" id="IPR042211">
    <property type="entry name" value="CRISPR-assoc_Cas1_N"/>
</dbReference>
<dbReference type="GO" id="GO:0003677">
    <property type="term" value="F:DNA binding"/>
    <property type="evidence" value="ECO:0007669"/>
    <property type="project" value="UniProtKB-KW"/>
</dbReference>
<dbReference type="GO" id="GO:0046872">
    <property type="term" value="F:metal ion binding"/>
    <property type="evidence" value="ECO:0007669"/>
    <property type="project" value="UniProtKB-UniRule"/>
</dbReference>
<comment type="caution">
    <text evidence="10">The sequence shown here is derived from an EMBL/GenBank/DDBJ whole genome shotgun (WGS) entry which is preliminary data.</text>
</comment>
<keyword evidence="11" id="KW-1185">Reference proteome</keyword>
<reference evidence="10 11" key="1">
    <citation type="submission" date="2019-03" db="EMBL/GenBank/DDBJ databases">
        <title>Genomic Encyclopedia of Type Strains, Phase IV (KMG-IV): sequencing the most valuable type-strain genomes for metagenomic binning, comparative biology and taxonomic classification.</title>
        <authorList>
            <person name="Goeker M."/>
        </authorList>
    </citation>
    <scope>NUCLEOTIDE SEQUENCE [LARGE SCALE GENOMIC DNA]</scope>
    <source>
        <strain evidence="10 11">DSM 13575</strain>
    </source>
</reference>
<dbReference type="Proteomes" id="UP000294817">
    <property type="component" value="Unassembled WGS sequence"/>
</dbReference>
<dbReference type="InterPro" id="IPR019858">
    <property type="entry name" value="CRISPR-assoc_Cas1_HMARI/TNEAP"/>
</dbReference>
<keyword evidence="7 9" id="KW-0238">DNA-binding</keyword>
<organism evidence="10 11">
    <name type="scientific">Petrotoga sibirica</name>
    <dbReference type="NCBI Taxonomy" id="156202"/>
    <lineage>
        <taxon>Bacteria</taxon>
        <taxon>Thermotogati</taxon>
        <taxon>Thermotogota</taxon>
        <taxon>Thermotogae</taxon>
        <taxon>Petrotogales</taxon>
        <taxon>Petrotogaceae</taxon>
        <taxon>Petrotoga</taxon>
    </lineage>
</organism>
<dbReference type="EMBL" id="SODZ01000004">
    <property type="protein sequence ID" value="TDX16233.1"/>
    <property type="molecule type" value="Genomic_DNA"/>
</dbReference>
<feature type="binding site" evidence="9">
    <location>
        <position position="230"/>
    </location>
    <ligand>
        <name>Mn(2+)</name>
        <dbReference type="ChEBI" id="CHEBI:29035"/>
    </ligand>
</feature>
<keyword evidence="3 9" id="KW-0255">Endonuclease</keyword>